<accession>A0A5C3QWG1</accession>
<dbReference type="InterPro" id="IPR003604">
    <property type="entry name" value="Matrin/U1-like-C_Znf_C2H2"/>
</dbReference>
<keyword evidence="2" id="KW-0479">Metal-binding</keyword>
<dbReference type="Pfam" id="PF12171">
    <property type="entry name" value="zf-C2H2_jaz"/>
    <property type="match status" value="1"/>
</dbReference>
<dbReference type="Gene3D" id="3.30.160.60">
    <property type="entry name" value="Classic Zinc Finger"/>
    <property type="match status" value="1"/>
</dbReference>
<feature type="domain" description="C2H2-type" evidence="7">
    <location>
        <begin position="266"/>
        <end position="288"/>
    </location>
</feature>
<protein>
    <recommendedName>
        <fullName evidence="7">C2H2-type domain-containing protein</fullName>
    </recommendedName>
</protein>
<dbReference type="PANTHER" id="PTHR12786">
    <property type="entry name" value="SPLICING FACTOR SF3A-RELATED"/>
    <property type="match status" value="1"/>
</dbReference>
<keyword evidence="3" id="KW-0863">Zinc-finger</keyword>
<dbReference type="PROSITE" id="PS00028">
    <property type="entry name" value="ZINC_FINGER_C2H2_1"/>
    <property type="match status" value="1"/>
</dbReference>
<dbReference type="EMBL" id="ML178816">
    <property type="protein sequence ID" value="TFL05728.1"/>
    <property type="molecule type" value="Genomic_DNA"/>
</dbReference>
<evidence type="ECO:0000256" key="5">
    <source>
        <dbReference type="ARBA" id="ARBA00023242"/>
    </source>
</evidence>
<organism evidence="8 9">
    <name type="scientific">Pterulicium gracile</name>
    <dbReference type="NCBI Taxonomy" id="1884261"/>
    <lineage>
        <taxon>Eukaryota</taxon>
        <taxon>Fungi</taxon>
        <taxon>Dikarya</taxon>
        <taxon>Basidiomycota</taxon>
        <taxon>Agaricomycotina</taxon>
        <taxon>Agaricomycetes</taxon>
        <taxon>Agaricomycetidae</taxon>
        <taxon>Agaricales</taxon>
        <taxon>Pleurotineae</taxon>
        <taxon>Pterulaceae</taxon>
        <taxon>Pterulicium</taxon>
    </lineage>
</organism>
<evidence type="ECO:0000256" key="4">
    <source>
        <dbReference type="ARBA" id="ARBA00022833"/>
    </source>
</evidence>
<dbReference type="InterPro" id="IPR051421">
    <property type="entry name" value="RNA_Proc_DNA_Dmg_Regulator"/>
</dbReference>
<dbReference type="OrthoDB" id="2160351at2759"/>
<gene>
    <name evidence="8" type="ORF">BDV98DRAFT_231607</name>
</gene>
<evidence type="ECO:0000259" key="7">
    <source>
        <dbReference type="PROSITE" id="PS00028"/>
    </source>
</evidence>
<sequence>MDSILELERQTLQEVESFERALFTLLSRNPTTHDQKLQTDHKAAQILDKIQSRAATLNNVLHNENRFAAEVNLLAGPSQQQNDLSEFYARLVKIQEHHSKYPDSVPGGFDLEIAAFLDDEAQEIPEDDEEQEDPIGLLFSGEESYGKYLDLYANHTAFCNIKNVGKRPGYLQYLDLLLKAESAPIHSDLPYEVRSSKDFEGYIQNLHTYLLSFSKRTQPLLDLESAQKEAETSFSSQWEASDITGWQQPSKAKATNGASQQDGIWCSACNKHYSKQSVYDAHLTSKKHIKAAQKQTDSGDAPQINSASANGTPAANSMPPPQSSTQLRVRSIALRVHLSTSLLTTLAPVIVDTKSNVERRFSLTAREREQELIEQAKPTAPVPSNANGEAEEEDEEERIYNPLKLPLGWDGKPIPYWLYKLHGLGVEYRCEICSDQAYMGRKNFERHFQESRHAFGMRALGLPNTKHFHEITRIADALALADKLKREGRHEIFENETMEELEDDEGNVYNRKTYEDLKKQGLI</sequence>
<reference evidence="8 9" key="1">
    <citation type="journal article" date="2019" name="Nat. Ecol. Evol.">
        <title>Megaphylogeny resolves global patterns of mushroom evolution.</title>
        <authorList>
            <person name="Varga T."/>
            <person name="Krizsan K."/>
            <person name="Foldi C."/>
            <person name="Dima B."/>
            <person name="Sanchez-Garcia M."/>
            <person name="Sanchez-Ramirez S."/>
            <person name="Szollosi G.J."/>
            <person name="Szarkandi J.G."/>
            <person name="Papp V."/>
            <person name="Albert L."/>
            <person name="Andreopoulos W."/>
            <person name="Angelini C."/>
            <person name="Antonin V."/>
            <person name="Barry K.W."/>
            <person name="Bougher N.L."/>
            <person name="Buchanan P."/>
            <person name="Buyck B."/>
            <person name="Bense V."/>
            <person name="Catcheside P."/>
            <person name="Chovatia M."/>
            <person name="Cooper J."/>
            <person name="Damon W."/>
            <person name="Desjardin D."/>
            <person name="Finy P."/>
            <person name="Geml J."/>
            <person name="Haridas S."/>
            <person name="Hughes K."/>
            <person name="Justo A."/>
            <person name="Karasinski D."/>
            <person name="Kautmanova I."/>
            <person name="Kiss B."/>
            <person name="Kocsube S."/>
            <person name="Kotiranta H."/>
            <person name="LaButti K.M."/>
            <person name="Lechner B.E."/>
            <person name="Liimatainen K."/>
            <person name="Lipzen A."/>
            <person name="Lukacs Z."/>
            <person name="Mihaltcheva S."/>
            <person name="Morgado L.N."/>
            <person name="Niskanen T."/>
            <person name="Noordeloos M.E."/>
            <person name="Ohm R.A."/>
            <person name="Ortiz-Santana B."/>
            <person name="Ovrebo C."/>
            <person name="Racz N."/>
            <person name="Riley R."/>
            <person name="Savchenko A."/>
            <person name="Shiryaev A."/>
            <person name="Soop K."/>
            <person name="Spirin V."/>
            <person name="Szebenyi C."/>
            <person name="Tomsovsky M."/>
            <person name="Tulloss R.E."/>
            <person name="Uehling J."/>
            <person name="Grigoriev I.V."/>
            <person name="Vagvolgyi C."/>
            <person name="Papp T."/>
            <person name="Martin F.M."/>
            <person name="Miettinen O."/>
            <person name="Hibbett D.S."/>
            <person name="Nagy L.G."/>
        </authorList>
    </citation>
    <scope>NUCLEOTIDE SEQUENCE [LARGE SCALE GENOMIC DNA]</scope>
    <source>
        <strain evidence="8 9">CBS 309.79</strain>
    </source>
</reference>
<dbReference type="InterPro" id="IPR031774">
    <property type="entry name" value="SF3A3_dom"/>
</dbReference>
<dbReference type="Proteomes" id="UP000305067">
    <property type="component" value="Unassembled WGS sequence"/>
</dbReference>
<evidence type="ECO:0000256" key="3">
    <source>
        <dbReference type="ARBA" id="ARBA00022771"/>
    </source>
</evidence>
<name>A0A5C3QWG1_9AGAR</name>
<evidence type="ECO:0000313" key="8">
    <source>
        <dbReference type="EMBL" id="TFL05728.1"/>
    </source>
</evidence>
<dbReference type="GO" id="GO:0008270">
    <property type="term" value="F:zinc ion binding"/>
    <property type="evidence" value="ECO:0007669"/>
    <property type="project" value="UniProtKB-KW"/>
</dbReference>
<dbReference type="InterPro" id="IPR013087">
    <property type="entry name" value="Znf_C2H2_type"/>
</dbReference>
<dbReference type="InterPro" id="IPR022755">
    <property type="entry name" value="Znf_C2H2_jaz"/>
</dbReference>
<dbReference type="PANTHER" id="PTHR12786:SF2">
    <property type="entry name" value="SPLICING FACTOR 3A SUBUNIT 3"/>
    <property type="match status" value="1"/>
</dbReference>
<keyword evidence="5" id="KW-0539">Nucleus</keyword>
<dbReference type="Pfam" id="PF11931">
    <property type="entry name" value="SF3a60_Prp9_C"/>
    <property type="match status" value="1"/>
</dbReference>
<evidence type="ECO:0000256" key="6">
    <source>
        <dbReference type="SAM" id="MobiDB-lite"/>
    </source>
</evidence>
<feature type="compositionally biased region" description="Polar residues" evidence="6">
    <location>
        <begin position="293"/>
        <end position="315"/>
    </location>
</feature>
<dbReference type="Pfam" id="PF12108">
    <property type="entry name" value="SF3a60_bindingd"/>
    <property type="match status" value="1"/>
</dbReference>
<evidence type="ECO:0000256" key="1">
    <source>
        <dbReference type="ARBA" id="ARBA00004123"/>
    </source>
</evidence>
<feature type="region of interest" description="Disordered" evidence="6">
    <location>
        <begin position="373"/>
        <end position="396"/>
    </location>
</feature>
<evidence type="ECO:0000256" key="2">
    <source>
        <dbReference type="ARBA" id="ARBA00022723"/>
    </source>
</evidence>
<dbReference type="AlphaFoldDB" id="A0A5C3QWG1"/>
<evidence type="ECO:0000313" key="9">
    <source>
        <dbReference type="Proteomes" id="UP000305067"/>
    </source>
</evidence>
<proteinExistence type="predicted"/>
<dbReference type="SMART" id="SM00451">
    <property type="entry name" value="ZnF_U1"/>
    <property type="match status" value="1"/>
</dbReference>
<comment type="subcellular location">
    <subcellularLocation>
        <location evidence="1">Nucleus</location>
    </subcellularLocation>
</comment>
<dbReference type="InterPro" id="IPR036236">
    <property type="entry name" value="Znf_C2H2_sf"/>
</dbReference>
<feature type="region of interest" description="Disordered" evidence="6">
    <location>
        <begin position="289"/>
        <end position="325"/>
    </location>
</feature>
<keyword evidence="9" id="KW-1185">Reference proteome</keyword>
<dbReference type="SUPFAM" id="SSF57667">
    <property type="entry name" value="beta-beta-alpha zinc fingers"/>
    <property type="match status" value="1"/>
</dbReference>
<dbReference type="STRING" id="1884261.A0A5C3QWG1"/>
<dbReference type="GO" id="GO:0000398">
    <property type="term" value="P:mRNA splicing, via spliceosome"/>
    <property type="evidence" value="ECO:0007669"/>
    <property type="project" value="InterPro"/>
</dbReference>
<dbReference type="GO" id="GO:0003723">
    <property type="term" value="F:RNA binding"/>
    <property type="evidence" value="ECO:0007669"/>
    <property type="project" value="InterPro"/>
</dbReference>
<dbReference type="InterPro" id="IPR021966">
    <property type="entry name" value="SF3a60_bindingd"/>
</dbReference>
<dbReference type="Pfam" id="PF16837">
    <property type="entry name" value="SF3A3"/>
    <property type="match status" value="1"/>
</dbReference>
<dbReference type="GO" id="GO:0005681">
    <property type="term" value="C:spliceosomal complex"/>
    <property type="evidence" value="ECO:0007669"/>
    <property type="project" value="InterPro"/>
</dbReference>
<dbReference type="InterPro" id="IPR024598">
    <property type="entry name" value="SF3a60/Prp9_C"/>
</dbReference>
<keyword evidence="4" id="KW-0862">Zinc</keyword>